<evidence type="ECO:0000256" key="3">
    <source>
        <dbReference type="PIRSR" id="PIRSR601952-2"/>
    </source>
</evidence>
<keyword evidence="1" id="KW-0597">Phosphoprotein</keyword>
<feature type="binding site" evidence="3">
    <location>
        <position position="270"/>
    </location>
    <ligand>
        <name>Mg(2+)</name>
        <dbReference type="ChEBI" id="CHEBI:18420"/>
    </ligand>
</feature>
<keyword evidence="3" id="KW-0460">Magnesium</keyword>
<feature type="binding site" evidence="3">
    <location>
        <position position="153"/>
    </location>
    <ligand>
        <name>Mg(2+)</name>
        <dbReference type="ChEBI" id="CHEBI:18420"/>
    </ligand>
</feature>
<name>A0AA37KQL0_9BACT</name>
<dbReference type="PRINTS" id="PR00113">
    <property type="entry name" value="ALKPHPHTASE"/>
</dbReference>
<dbReference type="GO" id="GO:0046872">
    <property type="term" value="F:metal ion binding"/>
    <property type="evidence" value="ECO:0007669"/>
    <property type="project" value="UniProtKB-KW"/>
</dbReference>
<feature type="binding site" evidence="3">
    <location>
        <position position="318"/>
    </location>
    <ligand>
        <name>Zn(2+)</name>
        <dbReference type="ChEBI" id="CHEBI:29105"/>
        <label>2</label>
    </ligand>
</feature>
<dbReference type="InterPro" id="IPR001952">
    <property type="entry name" value="Alkaline_phosphatase"/>
</dbReference>
<evidence type="ECO:0000313" key="6">
    <source>
        <dbReference type="EMBL" id="GKI20357.1"/>
    </source>
</evidence>
<dbReference type="Pfam" id="PF00245">
    <property type="entry name" value="Alk_phosphatase"/>
    <property type="match status" value="1"/>
</dbReference>
<comment type="cofactor">
    <cofactor evidence="3">
        <name>Zn(2+)</name>
        <dbReference type="ChEBI" id="CHEBI:29105"/>
    </cofactor>
    <text evidence="3">Binds 2 Zn(2+) ions.</text>
</comment>
<comment type="cofactor">
    <cofactor evidence="3">
        <name>Mg(2+)</name>
        <dbReference type="ChEBI" id="CHEBI:18420"/>
    </cofactor>
    <text evidence="3">Binds 1 Mg(2+) ion.</text>
</comment>
<evidence type="ECO:0000313" key="7">
    <source>
        <dbReference type="Proteomes" id="UP001055105"/>
    </source>
</evidence>
<sequence length="550" mass="59569">MMKKSAILLLLLFAALAAGAQPFYRKPVAPVRNVIVMIPDGTSTSVLAAARWYKFYNDPSQRTLNLDSCLCGLVGSFSSDSPIPCSAPAMSAYMTGMPQQAGNVSVYPAANPAQDIVEVESGRACQPLATLLEAAKHDRGKAAGLVVTVDFCHATPAACASHHYSRHAYSALAAQMAGNDLDVMFGGGRKQVSDAMRAYLRGSGATLIEQDAPAFRAYDGKGPVWSLFAQGNMSYDLDRNDAEQPSLAEMTAKALEVLDKHENGFFLMVEGSRVDMAAHAKDPVGVITEMLAFDKAVGVALDFARRDGRTAVVIMPDHGTSGLSFGDGTYKDYASKGLDSAYMNISKVRRTASGLEKILLKARPEQIRPLFREYTGIELTDDEVALLRSSRNYTEADYMKVANSVNMVSSIARIVTSRTHFGFLSGSHTAEDVFLAAYHPEGDLPVGRNTNTEIHAYMADLLGLERPLAELTGELFAPHTEVFRGAKCSISAAEGQTPCLTVRKGRRTLRVPAYGSVAYLDGKPLKLRSAVVYIDRNDTFYLPRELGEKF</sequence>
<reference evidence="6" key="1">
    <citation type="submission" date="2022-01" db="EMBL/GenBank/DDBJ databases">
        <title>Novel bile acid biosynthetic pathways are enriched in the microbiome of centenarians.</title>
        <authorList>
            <person name="Sato Y."/>
            <person name="Atarashi K."/>
            <person name="Plichta R.D."/>
            <person name="Arai Y."/>
            <person name="Sasajima S."/>
            <person name="Kearney M.S."/>
            <person name="Suda W."/>
            <person name="Takeshita K."/>
            <person name="Sasaki T."/>
            <person name="Okamoto S."/>
            <person name="Skelly N.A."/>
            <person name="Okamura Y."/>
            <person name="Vlamakis H."/>
            <person name="Li Y."/>
            <person name="Tanoue T."/>
            <person name="Takei H."/>
            <person name="Nittono H."/>
            <person name="Narushima S."/>
            <person name="Irie J."/>
            <person name="Itoh H."/>
            <person name="Moriya K."/>
            <person name="Sugiura Y."/>
            <person name="Suematsu M."/>
            <person name="Moritoki N."/>
            <person name="Shibata S."/>
            <person name="Littman R.D."/>
            <person name="Fischbach A.M."/>
            <person name="Uwamino Y."/>
            <person name="Inoue T."/>
            <person name="Honda A."/>
            <person name="Hattori M."/>
            <person name="Murai T."/>
            <person name="Xavier J.R."/>
            <person name="Hirose N."/>
            <person name="Honda K."/>
        </authorList>
    </citation>
    <scope>NUCLEOTIDE SEQUENCE</scope>
    <source>
        <strain evidence="6">CE91-St16</strain>
    </source>
</reference>
<dbReference type="RefSeq" id="WP_244077090.1">
    <property type="nucleotide sequence ID" value="NZ_AP025581.1"/>
</dbReference>
<dbReference type="InterPro" id="IPR017850">
    <property type="entry name" value="Alkaline_phosphatase_core_sf"/>
</dbReference>
<accession>A0AA37KQL0</accession>
<feature type="binding site" evidence="3">
    <location>
        <position position="428"/>
    </location>
    <ligand>
        <name>Zn(2+)</name>
        <dbReference type="ChEBI" id="CHEBI:29105"/>
        <label>2</label>
    </ligand>
</feature>
<feature type="active site" description="Phosphoserine intermediate" evidence="2">
    <location>
        <position position="86"/>
    </location>
</feature>
<dbReference type="CDD" id="cd16012">
    <property type="entry name" value="ALP"/>
    <property type="match status" value="1"/>
</dbReference>
<dbReference type="PANTHER" id="PTHR11596">
    <property type="entry name" value="ALKALINE PHOSPHATASE"/>
    <property type="match status" value="1"/>
</dbReference>
<dbReference type="SMART" id="SM00098">
    <property type="entry name" value="alkPPc"/>
    <property type="match status" value="1"/>
</dbReference>
<keyword evidence="3" id="KW-0479">Metal-binding</keyword>
<feature type="chain" id="PRO_5041221896" evidence="5">
    <location>
        <begin position="21"/>
        <end position="550"/>
    </location>
</feature>
<dbReference type="GO" id="GO:0004035">
    <property type="term" value="F:alkaline phosphatase activity"/>
    <property type="evidence" value="ECO:0007669"/>
    <property type="project" value="TreeGrafter"/>
</dbReference>
<comment type="caution">
    <text evidence="6">The sequence shown here is derived from an EMBL/GenBank/DDBJ whole genome shotgun (WGS) entry which is preliminary data.</text>
</comment>
<feature type="binding site" evidence="3">
    <location>
        <position position="317"/>
    </location>
    <ligand>
        <name>Zn(2+)</name>
        <dbReference type="ChEBI" id="CHEBI:29105"/>
        <label>2</label>
    </ligand>
</feature>
<dbReference type="PANTHER" id="PTHR11596:SF5">
    <property type="entry name" value="ALKALINE PHOSPHATASE"/>
    <property type="match status" value="1"/>
</dbReference>
<evidence type="ECO:0000256" key="2">
    <source>
        <dbReference type="PIRSR" id="PIRSR601952-1"/>
    </source>
</evidence>
<protein>
    <submittedName>
        <fullName evidence="6">Alkaline phosphatase</fullName>
    </submittedName>
</protein>
<evidence type="ECO:0000256" key="5">
    <source>
        <dbReference type="SAM" id="SignalP"/>
    </source>
</evidence>
<dbReference type="Proteomes" id="UP001055105">
    <property type="component" value="Unassembled WGS sequence"/>
</dbReference>
<evidence type="ECO:0000256" key="1">
    <source>
        <dbReference type="ARBA" id="ARBA00022553"/>
    </source>
</evidence>
<keyword evidence="3" id="KW-0862">Zinc</keyword>
<comment type="similarity">
    <text evidence="4">Belongs to the alkaline phosphatase family.</text>
</comment>
<keyword evidence="5" id="KW-0732">Signal</keyword>
<feature type="binding site" evidence="3">
    <location>
        <position position="155"/>
    </location>
    <ligand>
        <name>Mg(2+)</name>
        <dbReference type="ChEBI" id="CHEBI:18420"/>
    </ligand>
</feature>
<feature type="binding site" evidence="3">
    <location>
        <position position="279"/>
    </location>
    <ligand>
        <name>Zn(2+)</name>
        <dbReference type="ChEBI" id="CHEBI:29105"/>
        <label>2</label>
    </ligand>
</feature>
<evidence type="ECO:0000256" key="4">
    <source>
        <dbReference type="RuleBase" id="RU003946"/>
    </source>
</evidence>
<dbReference type="SUPFAM" id="SSF53649">
    <property type="entry name" value="Alkaline phosphatase-like"/>
    <property type="match status" value="1"/>
</dbReference>
<gene>
    <name evidence="6" type="ORF">CE91St16_32650</name>
</gene>
<proteinExistence type="inferred from homology"/>
<feature type="signal peptide" evidence="5">
    <location>
        <begin position="1"/>
        <end position="20"/>
    </location>
</feature>
<feature type="binding site" evidence="3">
    <location>
        <position position="40"/>
    </location>
    <ligand>
        <name>Zn(2+)</name>
        <dbReference type="ChEBI" id="CHEBI:29105"/>
        <label>2</label>
    </ligand>
</feature>
<dbReference type="Gene3D" id="1.10.60.40">
    <property type="match status" value="1"/>
</dbReference>
<dbReference type="AlphaFoldDB" id="A0AA37KQL0"/>
<dbReference type="Gene3D" id="3.40.720.10">
    <property type="entry name" value="Alkaline Phosphatase, subunit A"/>
    <property type="match status" value="1"/>
</dbReference>
<dbReference type="EMBL" id="BQOL01000002">
    <property type="protein sequence ID" value="GKI20357.1"/>
    <property type="molecule type" value="Genomic_DNA"/>
</dbReference>
<organism evidence="6 7">
    <name type="scientific">Alistipes finegoldii</name>
    <dbReference type="NCBI Taxonomy" id="214856"/>
    <lineage>
        <taxon>Bacteria</taxon>
        <taxon>Pseudomonadati</taxon>
        <taxon>Bacteroidota</taxon>
        <taxon>Bacteroidia</taxon>
        <taxon>Bacteroidales</taxon>
        <taxon>Rikenellaceae</taxon>
        <taxon>Alistipes</taxon>
    </lineage>
</organism>
<feature type="binding site" evidence="3">
    <location>
        <position position="275"/>
    </location>
    <ligand>
        <name>Zn(2+)</name>
        <dbReference type="ChEBI" id="CHEBI:29105"/>
        <label>2</label>
    </ligand>
</feature>
<feature type="binding site" evidence="3">
    <location>
        <position position="40"/>
    </location>
    <ligand>
        <name>Mg(2+)</name>
        <dbReference type="ChEBI" id="CHEBI:18420"/>
    </ligand>
</feature>